<name>A0A9D2UJ19_9BACT</name>
<evidence type="ECO:0008006" key="5">
    <source>
        <dbReference type="Google" id="ProtNLM"/>
    </source>
</evidence>
<gene>
    <name evidence="3" type="ORF">IAA93_06425</name>
</gene>
<keyword evidence="2" id="KW-1133">Transmembrane helix</keyword>
<evidence type="ECO:0000256" key="1">
    <source>
        <dbReference type="SAM" id="Coils"/>
    </source>
</evidence>
<dbReference type="Proteomes" id="UP000787625">
    <property type="component" value="Unassembled WGS sequence"/>
</dbReference>
<feature type="coiled-coil region" evidence="1">
    <location>
        <begin position="45"/>
        <end position="162"/>
    </location>
</feature>
<organism evidence="3 4">
    <name type="scientific">Candidatus Avibacteroides avistercoris</name>
    <dbReference type="NCBI Taxonomy" id="2840690"/>
    <lineage>
        <taxon>Bacteria</taxon>
        <taxon>Pseudomonadati</taxon>
        <taxon>Bacteroidota</taxon>
        <taxon>Bacteroidia</taxon>
        <taxon>Bacteroidales</taxon>
        <taxon>Bacteroidaceae</taxon>
        <taxon>Bacteroidaceae incertae sedis</taxon>
        <taxon>Candidatus Avibacteroides</taxon>
    </lineage>
</organism>
<keyword evidence="2" id="KW-0472">Membrane</keyword>
<proteinExistence type="predicted"/>
<evidence type="ECO:0000313" key="4">
    <source>
        <dbReference type="Proteomes" id="UP000787625"/>
    </source>
</evidence>
<dbReference type="EMBL" id="DWUP01000149">
    <property type="protein sequence ID" value="HJD53340.1"/>
    <property type="molecule type" value="Genomic_DNA"/>
</dbReference>
<comment type="caution">
    <text evidence="3">The sequence shown here is derived from an EMBL/GenBank/DDBJ whole genome shotgun (WGS) entry which is preliminary data.</text>
</comment>
<accession>A0A9D2UJ19</accession>
<feature type="transmembrane region" description="Helical" evidence="2">
    <location>
        <begin position="7"/>
        <end position="28"/>
    </location>
</feature>
<evidence type="ECO:0000256" key="2">
    <source>
        <dbReference type="SAM" id="Phobius"/>
    </source>
</evidence>
<reference evidence="3" key="2">
    <citation type="submission" date="2021-04" db="EMBL/GenBank/DDBJ databases">
        <authorList>
            <person name="Gilroy R."/>
        </authorList>
    </citation>
    <scope>NUCLEOTIDE SEQUENCE</scope>
    <source>
        <strain evidence="3">MalCec1-1739</strain>
    </source>
</reference>
<evidence type="ECO:0000313" key="3">
    <source>
        <dbReference type="EMBL" id="HJD53340.1"/>
    </source>
</evidence>
<reference evidence="3" key="1">
    <citation type="journal article" date="2021" name="PeerJ">
        <title>Extensive microbial diversity within the chicken gut microbiome revealed by metagenomics and culture.</title>
        <authorList>
            <person name="Gilroy R."/>
            <person name="Ravi A."/>
            <person name="Getino M."/>
            <person name="Pursley I."/>
            <person name="Horton D.L."/>
            <person name="Alikhan N.F."/>
            <person name="Baker D."/>
            <person name="Gharbi K."/>
            <person name="Hall N."/>
            <person name="Watson M."/>
            <person name="Adriaenssens E.M."/>
            <person name="Foster-Nyarko E."/>
            <person name="Jarju S."/>
            <person name="Secka A."/>
            <person name="Antonio M."/>
            <person name="Oren A."/>
            <person name="Chaudhuri R.R."/>
            <person name="La Ragione R."/>
            <person name="Hildebrand F."/>
            <person name="Pallen M.J."/>
        </authorList>
    </citation>
    <scope>NUCLEOTIDE SEQUENCE</scope>
    <source>
        <strain evidence="3">MalCec1-1739</strain>
    </source>
</reference>
<dbReference type="AlphaFoldDB" id="A0A9D2UJ19"/>
<keyword evidence="1" id="KW-0175">Coiled coil</keyword>
<sequence>MERKSKIIISILACAIVVVLVVATAFILKERQDKSDMLQLFELEKEEMSNDYLSYAKQYDELQEIITNDSLRQLLDQEKMRVQRLLEELQSVKTSDAAEIMRLKKELKTVRAVMRNYVMQIDSLGRLNKALGDENRQLKQQNREVVSQVTTLREEKEALTEKVTIASQLNASNITVAANNKRGKKARRIKDVKQLVFSFKIDRNPNTEPGMKTAYLRIMKPDNSVLKNGNSGTFAYEDTELTYSIRKSFEFGGDEVDMTMYWDVNEYLFEGIYRIDIFVDGNLIGYASFEL</sequence>
<protein>
    <recommendedName>
        <fullName evidence="5">Chromosome segregation protein SMC</fullName>
    </recommendedName>
</protein>
<keyword evidence="2" id="KW-0812">Transmembrane</keyword>